<evidence type="ECO:0000256" key="2">
    <source>
        <dbReference type="ARBA" id="ARBA00022917"/>
    </source>
</evidence>
<evidence type="ECO:0000313" key="6">
    <source>
        <dbReference type="Proteomes" id="UP001079657"/>
    </source>
</evidence>
<dbReference type="Proteomes" id="UP001079657">
    <property type="component" value="Unassembled WGS sequence"/>
</dbReference>
<proteinExistence type="predicted"/>
<dbReference type="InterPro" id="IPR035647">
    <property type="entry name" value="EFG_III/V"/>
</dbReference>
<dbReference type="SUPFAM" id="SSF50447">
    <property type="entry name" value="Translation proteins"/>
    <property type="match status" value="1"/>
</dbReference>
<evidence type="ECO:0000313" key="5">
    <source>
        <dbReference type="EMBL" id="MCY6371407.1"/>
    </source>
</evidence>
<dbReference type="SUPFAM" id="SSF54211">
    <property type="entry name" value="Ribosomal protein S5 domain 2-like"/>
    <property type="match status" value="1"/>
</dbReference>
<dbReference type="InterPro" id="IPR053905">
    <property type="entry name" value="EF-G-like_DII"/>
</dbReference>
<dbReference type="Pfam" id="PF00679">
    <property type="entry name" value="EFG_C"/>
    <property type="match status" value="1"/>
</dbReference>
<comment type="caution">
    <text evidence="5">The sequence shown here is derived from an EMBL/GenBank/DDBJ whole genome shotgun (WGS) entry which is preliminary data.</text>
</comment>
<dbReference type="RefSeq" id="WP_268050271.1">
    <property type="nucleotide sequence ID" value="NZ_JAPQES010000004.1"/>
</dbReference>
<evidence type="ECO:0000259" key="4">
    <source>
        <dbReference type="PROSITE" id="PS51722"/>
    </source>
</evidence>
<feature type="domain" description="Tr-type G" evidence="4">
    <location>
        <begin position="2"/>
        <end position="268"/>
    </location>
</feature>
<dbReference type="PRINTS" id="PR00315">
    <property type="entry name" value="ELONGATNFCT"/>
</dbReference>
<keyword evidence="2" id="KW-0648">Protein biosynthesis</keyword>
<dbReference type="InterPro" id="IPR000640">
    <property type="entry name" value="EFG_V-like"/>
</dbReference>
<dbReference type="SUPFAM" id="SSF54980">
    <property type="entry name" value="EF-G C-terminal domain-like"/>
    <property type="match status" value="2"/>
</dbReference>
<keyword evidence="6" id="KW-1185">Reference proteome</keyword>
<dbReference type="Gene3D" id="3.30.230.10">
    <property type="match status" value="1"/>
</dbReference>
<dbReference type="Pfam" id="PF03764">
    <property type="entry name" value="EFG_IV"/>
    <property type="match status" value="1"/>
</dbReference>
<dbReference type="SUPFAM" id="SSF52540">
    <property type="entry name" value="P-loop containing nucleoside triphosphate hydrolases"/>
    <property type="match status" value="1"/>
</dbReference>
<dbReference type="InterPro" id="IPR041095">
    <property type="entry name" value="EFG_II"/>
</dbReference>
<dbReference type="PANTHER" id="PTHR43261:SF1">
    <property type="entry name" value="RIBOSOME-RELEASING FACTOR 2, MITOCHONDRIAL"/>
    <property type="match status" value="1"/>
</dbReference>
<evidence type="ECO:0000256" key="3">
    <source>
        <dbReference type="ARBA" id="ARBA00023134"/>
    </source>
</evidence>
<dbReference type="Gene3D" id="3.40.50.300">
    <property type="entry name" value="P-loop containing nucleotide triphosphate hydrolases"/>
    <property type="match status" value="1"/>
</dbReference>
<dbReference type="Pfam" id="PF14492">
    <property type="entry name" value="EFG_III"/>
    <property type="match status" value="1"/>
</dbReference>
<dbReference type="Pfam" id="PF22042">
    <property type="entry name" value="EF-G_D2"/>
    <property type="match status" value="1"/>
</dbReference>
<dbReference type="SMART" id="SM00889">
    <property type="entry name" value="EFG_IV"/>
    <property type="match status" value="1"/>
</dbReference>
<dbReference type="InterPro" id="IPR000795">
    <property type="entry name" value="T_Tr_GTP-bd_dom"/>
</dbReference>
<evidence type="ECO:0000256" key="1">
    <source>
        <dbReference type="ARBA" id="ARBA00022741"/>
    </source>
</evidence>
<name>A0ABT4CQS6_9CLOT</name>
<keyword evidence="1" id="KW-0547">Nucleotide-binding</keyword>
<dbReference type="PANTHER" id="PTHR43261">
    <property type="entry name" value="TRANSLATION ELONGATION FACTOR G-RELATED"/>
    <property type="match status" value="1"/>
</dbReference>
<dbReference type="PRINTS" id="PR01037">
    <property type="entry name" value="TCRTETOQM"/>
</dbReference>
<dbReference type="Gene3D" id="2.40.30.10">
    <property type="entry name" value="Translation factors"/>
    <property type="match status" value="1"/>
</dbReference>
<dbReference type="Pfam" id="PF00009">
    <property type="entry name" value="GTP_EFTU"/>
    <property type="match status" value="1"/>
</dbReference>
<accession>A0ABT4CQS6</accession>
<dbReference type="EMBL" id="JAPQES010000004">
    <property type="protein sequence ID" value="MCY6371407.1"/>
    <property type="molecule type" value="Genomic_DNA"/>
</dbReference>
<protein>
    <submittedName>
        <fullName evidence="5">TetM/TetW/TetO/TetS family tetracycline resistance ribosomal protection protein</fullName>
    </submittedName>
</protein>
<reference evidence="5" key="1">
    <citation type="submission" date="2022-12" db="EMBL/GenBank/DDBJ databases">
        <authorList>
            <person name="Wang J."/>
        </authorList>
    </citation>
    <scope>NUCLEOTIDE SEQUENCE</scope>
    <source>
        <strain evidence="5">HY-42-06</strain>
    </source>
</reference>
<dbReference type="PROSITE" id="PS51722">
    <property type="entry name" value="G_TR_2"/>
    <property type="match status" value="1"/>
</dbReference>
<dbReference type="InterPro" id="IPR014721">
    <property type="entry name" value="Ribsml_uS5_D2-typ_fold_subgr"/>
</dbReference>
<dbReference type="InterPro" id="IPR009000">
    <property type="entry name" value="Transl_B-barrel_sf"/>
</dbReference>
<dbReference type="InterPro" id="IPR005517">
    <property type="entry name" value="Transl_elong_EFG/EF2_IV"/>
</dbReference>
<organism evidence="5 6">
    <name type="scientific">Clostridium ganghwense</name>
    <dbReference type="NCBI Taxonomy" id="312089"/>
    <lineage>
        <taxon>Bacteria</taxon>
        <taxon>Bacillati</taxon>
        <taxon>Bacillota</taxon>
        <taxon>Clostridia</taxon>
        <taxon>Eubacteriales</taxon>
        <taxon>Clostridiaceae</taxon>
        <taxon>Clostridium</taxon>
    </lineage>
</organism>
<dbReference type="NCBIfam" id="TIGR00231">
    <property type="entry name" value="small_GTP"/>
    <property type="match status" value="1"/>
</dbReference>
<dbReference type="Gene3D" id="3.30.70.240">
    <property type="match status" value="1"/>
</dbReference>
<dbReference type="InterPro" id="IPR027417">
    <property type="entry name" value="P-loop_NTPase"/>
</dbReference>
<dbReference type="InterPro" id="IPR020568">
    <property type="entry name" value="Ribosomal_Su5_D2-typ_SF"/>
</dbReference>
<gene>
    <name evidence="5" type="ORF">OXH55_12225</name>
</gene>
<dbReference type="Gene3D" id="3.30.70.870">
    <property type="entry name" value="Elongation Factor G (Translational Gtpase), domain 3"/>
    <property type="match status" value="1"/>
</dbReference>
<dbReference type="InterPro" id="IPR005225">
    <property type="entry name" value="Small_GTP-bd"/>
</dbReference>
<sequence length="676" mass="76469">MKNIRNIGLVAHVDAGKTTTTEQMMYLSGNIRELGSVDKGSSKMDYNNIEKQRGITVFADQATLNWKNTIINIIDTPGHVDFSAELERALKALDGAILIISAVEGVQSHTETIWQLLRKYNIPTLLFINKLDRVGADLNRVYKEIQENLTGDFLPIHKVYKIEKDFDGFVDLINDKEYSWNSHSDFDIEDKMETEGKIKLIEKLADKDDFILEKYLEGEAIEKQQLVDSIKINIEECRLYPVLVGSSMNGIGISNLLDAVVDILPDNKGNDDKDFSAVIYKVKFDDSIGKLSYVRVLDGTIKVRDTIFNEFGEEEKITQIRKYNGEKYISIEKLISGEIGVLCGIKNGKIGDYLGVKKGGEEKEKFITSILISRVVPKNEEDLSNLLKAVEILNEEDPSLQMQWDSDKKQLSINIMGFVQMEVLKQLIKDRFNIEVELEKPKVNYVETIIEKSTGFCHFEPKKHYAEVEVEIEPNERGKGAEFISELSVDILPLQYQHTIEKAVYEGVKHGKLVGSNVTDIKIKLIAGKHHLEHTHGGDFRIAAIRAVQQALSKNKSILLEPLYRYKITVDKELAGKVMSDILRMSGNFEEPLILGDKICISGEVPISTAMYYQTELASATSGKAVVSMQFSRYDTCHNEEEVLANSENIVDKDDSLYNGVSLFREKKKMKKVVED</sequence>
<dbReference type="SMART" id="SM00838">
    <property type="entry name" value="EFG_C"/>
    <property type="match status" value="1"/>
</dbReference>
<keyword evidence="3" id="KW-0342">GTP-binding</keyword>